<dbReference type="GO" id="GO:0005524">
    <property type="term" value="F:ATP binding"/>
    <property type="evidence" value="ECO:0007669"/>
    <property type="project" value="UniProtKB-KW"/>
</dbReference>
<sequence>MPTRFSYDDLKVATENFIKKLSEGGFGSIFEGFLEDGTKIAVKCLDGIGQVKKSFLAKVETIGSIHHVKLVQLIGFCAEKSHMLLVYELMSNGSLEK</sequence>
<reference evidence="6 7" key="1">
    <citation type="journal article" date="2014" name="Nat. Genet.">
        <title>Genome sequence of the hot pepper provides insights into the evolution of pungency in Capsicum species.</title>
        <authorList>
            <person name="Kim S."/>
            <person name="Park M."/>
            <person name="Yeom S.I."/>
            <person name="Kim Y.M."/>
            <person name="Lee J.M."/>
            <person name="Lee H.A."/>
            <person name="Seo E."/>
            <person name="Choi J."/>
            <person name="Cheong K."/>
            <person name="Kim K.T."/>
            <person name="Jung K."/>
            <person name="Lee G.W."/>
            <person name="Oh S.K."/>
            <person name="Bae C."/>
            <person name="Kim S.B."/>
            <person name="Lee H.Y."/>
            <person name="Kim S.Y."/>
            <person name="Kim M.S."/>
            <person name="Kang B.C."/>
            <person name="Jo Y.D."/>
            <person name="Yang H.B."/>
            <person name="Jeong H.J."/>
            <person name="Kang W.H."/>
            <person name="Kwon J.K."/>
            <person name="Shin C."/>
            <person name="Lim J.Y."/>
            <person name="Park J.H."/>
            <person name="Huh J.H."/>
            <person name="Kim J.S."/>
            <person name="Kim B.D."/>
            <person name="Cohen O."/>
            <person name="Paran I."/>
            <person name="Suh M.C."/>
            <person name="Lee S.B."/>
            <person name="Kim Y.K."/>
            <person name="Shin Y."/>
            <person name="Noh S.J."/>
            <person name="Park J."/>
            <person name="Seo Y.S."/>
            <person name="Kwon S.Y."/>
            <person name="Kim H.A."/>
            <person name="Park J.M."/>
            <person name="Kim H.J."/>
            <person name="Choi S.B."/>
            <person name="Bosland P.W."/>
            <person name="Reeves G."/>
            <person name="Jo S.H."/>
            <person name="Lee B.W."/>
            <person name="Cho H.T."/>
            <person name="Choi H.S."/>
            <person name="Lee M.S."/>
            <person name="Yu Y."/>
            <person name="Do Choi Y."/>
            <person name="Park B.S."/>
            <person name="van Deynze A."/>
            <person name="Ashrafi H."/>
            <person name="Hill T."/>
            <person name="Kim W.T."/>
            <person name="Pai H.S."/>
            <person name="Ahn H.K."/>
            <person name="Yeam I."/>
            <person name="Giovannoni J.J."/>
            <person name="Rose J.K."/>
            <person name="Sorensen I."/>
            <person name="Lee S.J."/>
            <person name="Kim R.W."/>
            <person name="Choi I.Y."/>
            <person name="Choi B.S."/>
            <person name="Lim J.S."/>
            <person name="Lee Y.H."/>
            <person name="Choi D."/>
        </authorList>
    </citation>
    <scope>NUCLEOTIDE SEQUENCE [LARGE SCALE GENOMIC DNA]</scope>
    <source>
        <strain evidence="7">cv. CM334</strain>
    </source>
</reference>
<dbReference type="PROSITE" id="PS50011">
    <property type="entry name" value="PROTEIN_KINASE_DOM"/>
    <property type="match status" value="1"/>
</dbReference>
<dbReference type="InterPro" id="IPR000719">
    <property type="entry name" value="Prot_kinase_dom"/>
</dbReference>
<dbReference type="SUPFAM" id="SSF56112">
    <property type="entry name" value="Protein kinase-like (PK-like)"/>
    <property type="match status" value="1"/>
</dbReference>
<dbReference type="OMA" id="YCRHRDD"/>
<dbReference type="FunFam" id="3.30.200.20:FF:000178">
    <property type="entry name" value="serine/threonine-protein kinase PBS1-like"/>
    <property type="match status" value="1"/>
</dbReference>
<dbReference type="PANTHER" id="PTHR47976:SF30">
    <property type="entry name" value="RECEPTOR-LIKE SERINE_THREONINE-PROTEIN KINASE"/>
    <property type="match status" value="1"/>
</dbReference>
<keyword evidence="1" id="KW-0808">Transferase</keyword>
<keyword evidence="2" id="KW-0732">Signal</keyword>
<reference evidence="6 7" key="2">
    <citation type="journal article" date="2017" name="Genome Biol.">
        <title>New reference genome sequences of hot pepper reveal the massive evolution of plant disease-resistance genes by retroduplication.</title>
        <authorList>
            <person name="Kim S."/>
            <person name="Park J."/>
            <person name="Yeom S.I."/>
            <person name="Kim Y.M."/>
            <person name="Seo E."/>
            <person name="Kim K.T."/>
            <person name="Kim M.S."/>
            <person name="Lee J.M."/>
            <person name="Cheong K."/>
            <person name="Shin H.S."/>
            <person name="Kim S.B."/>
            <person name="Han K."/>
            <person name="Lee J."/>
            <person name="Park M."/>
            <person name="Lee H.A."/>
            <person name="Lee H.Y."/>
            <person name="Lee Y."/>
            <person name="Oh S."/>
            <person name="Lee J.H."/>
            <person name="Choi E."/>
            <person name="Choi E."/>
            <person name="Lee S.E."/>
            <person name="Jeon J."/>
            <person name="Kim H."/>
            <person name="Choi G."/>
            <person name="Song H."/>
            <person name="Lee J."/>
            <person name="Lee S.C."/>
            <person name="Kwon J.K."/>
            <person name="Lee H.Y."/>
            <person name="Koo N."/>
            <person name="Hong Y."/>
            <person name="Kim R.W."/>
            <person name="Kang W.H."/>
            <person name="Huh J.H."/>
            <person name="Kang B.C."/>
            <person name="Yang T.J."/>
            <person name="Lee Y.H."/>
            <person name="Bennetzen J.L."/>
            <person name="Choi D."/>
        </authorList>
    </citation>
    <scope>NUCLEOTIDE SEQUENCE [LARGE SCALE GENOMIC DNA]</scope>
    <source>
        <strain evidence="7">cv. CM334</strain>
    </source>
</reference>
<evidence type="ECO:0000256" key="2">
    <source>
        <dbReference type="ARBA" id="ARBA00022729"/>
    </source>
</evidence>
<evidence type="ECO:0000259" key="5">
    <source>
        <dbReference type="PROSITE" id="PS50011"/>
    </source>
</evidence>
<accession>A0A2G2Y6F5</accession>
<keyword evidence="7" id="KW-1185">Reference proteome</keyword>
<keyword evidence="3" id="KW-0547">Nucleotide-binding</keyword>
<dbReference type="Proteomes" id="UP000222542">
    <property type="component" value="Unassembled WGS sequence"/>
</dbReference>
<evidence type="ECO:0000256" key="3">
    <source>
        <dbReference type="ARBA" id="ARBA00022741"/>
    </source>
</evidence>
<dbReference type="Pfam" id="PF07714">
    <property type="entry name" value="PK_Tyr_Ser-Thr"/>
    <property type="match status" value="1"/>
</dbReference>
<evidence type="ECO:0000313" key="7">
    <source>
        <dbReference type="Proteomes" id="UP000222542"/>
    </source>
</evidence>
<dbReference type="InterPro" id="IPR011009">
    <property type="entry name" value="Kinase-like_dom_sf"/>
</dbReference>
<dbReference type="InterPro" id="IPR001245">
    <property type="entry name" value="Ser-Thr/Tyr_kinase_cat_dom"/>
</dbReference>
<dbReference type="AlphaFoldDB" id="A0A2G2Y6F5"/>
<name>A0A2G2Y6F5_CAPAN</name>
<gene>
    <name evidence="6" type="ORF">T459_29762</name>
</gene>
<evidence type="ECO:0000256" key="1">
    <source>
        <dbReference type="ARBA" id="ARBA00022679"/>
    </source>
</evidence>
<proteinExistence type="predicted"/>
<dbReference type="EMBL" id="AYRZ02000012">
    <property type="protein sequence ID" value="PHT65337.1"/>
    <property type="molecule type" value="Genomic_DNA"/>
</dbReference>
<dbReference type="Gene3D" id="3.30.200.20">
    <property type="entry name" value="Phosphorylase Kinase, domain 1"/>
    <property type="match status" value="1"/>
</dbReference>
<organism evidence="6 7">
    <name type="scientific">Capsicum annuum</name>
    <name type="common">Capsicum pepper</name>
    <dbReference type="NCBI Taxonomy" id="4072"/>
    <lineage>
        <taxon>Eukaryota</taxon>
        <taxon>Viridiplantae</taxon>
        <taxon>Streptophyta</taxon>
        <taxon>Embryophyta</taxon>
        <taxon>Tracheophyta</taxon>
        <taxon>Spermatophyta</taxon>
        <taxon>Magnoliopsida</taxon>
        <taxon>eudicotyledons</taxon>
        <taxon>Gunneridae</taxon>
        <taxon>Pentapetalae</taxon>
        <taxon>asterids</taxon>
        <taxon>lamiids</taxon>
        <taxon>Solanales</taxon>
        <taxon>Solanaceae</taxon>
        <taxon>Solanoideae</taxon>
        <taxon>Capsiceae</taxon>
        <taxon>Capsicum</taxon>
    </lineage>
</organism>
<comment type="caution">
    <text evidence="6">The sequence shown here is derived from an EMBL/GenBank/DDBJ whole genome shotgun (WGS) entry which is preliminary data.</text>
</comment>
<dbReference type="PANTHER" id="PTHR47976">
    <property type="entry name" value="G-TYPE LECTIN S-RECEPTOR-LIKE SERINE/THREONINE-PROTEIN KINASE SD2-5"/>
    <property type="match status" value="1"/>
</dbReference>
<keyword evidence="4" id="KW-0067">ATP-binding</keyword>
<evidence type="ECO:0000256" key="4">
    <source>
        <dbReference type="ARBA" id="ARBA00022840"/>
    </source>
</evidence>
<evidence type="ECO:0000313" key="6">
    <source>
        <dbReference type="EMBL" id="PHT65337.1"/>
    </source>
</evidence>
<dbReference type="InterPro" id="IPR051343">
    <property type="entry name" value="G-type_lectin_kinases/EP1-like"/>
</dbReference>
<dbReference type="Gramene" id="PHT65337">
    <property type="protein sequence ID" value="PHT65337"/>
    <property type="gene ID" value="T459_29762"/>
</dbReference>
<dbReference type="GO" id="GO:0004672">
    <property type="term" value="F:protein kinase activity"/>
    <property type="evidence" value="ECO:0007669"/>
    <property type="project" value="InterPro"/>
</dbReference>
<protein>
    <recommendedName>
        <fullName evidence="5">Protein kinase domain-containing protein</fullName>
    </recommendedName>
</protein>
<feature type="domain" description="Protein kinase" evidence="5">
    <location>
        <begin position="15"/>
        <end position="97"/>
    </location>
</feature>